<dbReference type="GO" id="GO:0016788">
    <property type="term" value="F:hydrolase activity, acting on ester bonds"/>
    <property type="evidence" value="ECO:0007669"/>
    <property type="project" value="UniProtKB-ARBA"/>
</dbReference>
<comment type="caution">
    <text evidence="2">The sequence shown here is derived from an EMBL/GenBank/DDBJ whole genome shotgun (WGS) entry which is preliminary data.</text>
</comment>
<name>A0A367GJS2_9SPHI</name>
<dbReference type="CDD" id="cd01832">
    <property type="entry name" value="SGNH_hydrolase_like_1"/>
    <property type="match status" value="1"/>
</dbReference>
<organism evidence="2 3">
    <name type="scientific">Mucilaginibacter hurinus</name>
    <dbReference type="NCBI Taxonomy" id="2201324"/>
    <lineage>
        <taxon>Bacteria</taxon>
        <taxon>Pseudomonadati</taxon>
        <taxon>Bacteroidota</taxon>
        <taxon>Sphingobacteriia</taxon>
        <taxon>Sphingobacteriales</taxon>
        <taxon>Sphingobacteriaceae</taxon>
        <taxon>Mucilaginibacter</taxon>
    </lineage>
</organism>
<feature type="domain" description="SGNH hydrolase-type esterase" evidence="1">
    <location>
        <begin position="42"/>
        <end position="217"/>
    </location>
</feature>
<keyword evidence="3" id="KW-1185">Reference proteome</keyword>
<accession>A0A367GJS2</accession>
<dbReference type="OrthoDB" id="158267at2"/>
<dbReference type="SUPFAM" id="SSF52266">
    <property type="entry name" value="SGNH hydrolase"/>
    <property type="match status" value="1"/>
</dbReference>
<dbReference type="InterPro" id="IPR013830">
    <property type="entry name" value="SGNH_hydro"/>
</dbReference>
<dbReference type="InterPro" id="IPR036514">
    <property type="entry name" value="SGNH_hydro_sf"/>
</dbReference>
<dbReference type="RefSeq" id="WP_114006289.1">
    <property type="nucleotide sequence ID" value="NZ_QGDC01000010.1"/>
</dbReference>
<evidence type="ECO:0000259" key="1">
    <source>
        <dbReference type="Pfam" id="PF13472"/>
    </source>
</evidence>
<gene>
    <name evidence="2" type="ORF">DJ568_15890</name>
</gene>
<proteinExistence type="predicted"/>
<dbReference type="PROSITE" id="PS51257">
    <property type="entry name" value="PROKAR_LIPOPROTEIN"/>
    <property type="match status" value="1"/>
</dbReference>
<keyword evidence="2" id="KW-0378">Hydrolase</keyword>
<dbReference type="Gene3D" id="3.40.50.1110">
    <property type="entry name" value="SGNH hydrolase"/>
    <property type="match status" value="1"/>
</dbReference>
<dbReference type="EMBL" id="QGDC01000010">
    <property type="protein sequence ID" value="RCH53719.1"/>
    <property type="molecule type" value="Genomic_DNA"/>
</dbReference>
<dbReference type="Proteomes" id="UP000253209">
    <property type="component" value="Unassembled WGS sequence"/>
</dbReference>
<reference evidence="2 3" key="1">
    <citation type="submission" date="2018-05" db="EMBL/GenBank/DDBJ databases">
        <title>Mucilaginibacter hurinus sp. nov., isolated from briquette warehouse soil.</title>
        <authorList>
            <person name="Choi L."/>
        </authorList>
    </citation>
    <scope>NUCLEOTIDE SEQUENCE [LARGE SCALE GENOMIC DNA]</scope>
    <source>
        <strain evidence="2 3">ZR32</strain>
    </source>
</reference>
<dbReference type="AlphaFoldDB" id="A0A367GJS2"/>
<evidence type="ECO:0000313" key="2">
    <source>
        <dbReference type="EMBL" id="RCH53719.1"/>
    </source>
</evidence>
<evidence type="ECO:0000313" key="3">
    <source>
        <dbReference type="Proteomes" id="UP000253209"/>
    </source>
</evidence>
<sequence length="234" mass="25383">MRVLNLLLTLFILSGCDKKPADAMRHPLQPDTPNVAASSYLALGDSYTIGQSVPASASFPNQLAMRLNQAGYGVALPEIIARTGWTTAQLIAAINGSGLTKKYNIVTLLIGVNNQYNGYDIKAYRKDFVKLLNTALSYADGKASQVFVVSIPDYSVTPFASGLDKKRIADEIDQYNAIARQESEKAGVSFTDITPISRKNDPALVADDGLHPSGKMYSEWVELLLPKVSAQLKK</sequence>
<protein>
    <submittedName>
        <fullName evidence="2">SGNH/GDSL hydrolase family protein</fullName>
    </submittedName>
</protein>
<dbReference type="Pfam" id="PF13472">
    <property type="entry name" value="Lipase_GDSL_2"/>
    <property type="match status" value="1"/>
</dbReference>